<sequence length="96" mass="10979">MLADSRVRVAGKIEELLATHRRLSGLLRDPPRLPAHQHVISSSHVERHNTFIIRTDAPIHDPVWDVSQLSLEDLVLTYMSPPVANRNHRPVLKVQR</sequence>
<gene>
    <name evidence="1" type="ORF">FDG2_0399</name>
</gene>
<keyword evidence="2" id="KW-1185">Reference proteome</keyword>
<protein>
    <submittedName>
        <fullName evidence="1">Uncharacterized protein</fullName>
    </submittedName>
</protein>
<organism evidence="1 2">
    <name type="scientific">Candidatus Protofrankia californiensis</name>
    <dbReference type="NCBI Taxonomy" id="1839754"/>
    <lineage>
        <taxon>Bacteria</taxon>
        <taxon>Bacillati</taxon>
        <taxon>Actinomycetota</taxon>
        <taxon>Actinomycetes</taxon>
        <taxon>Frankiales</taxon>
        <taxon>Frankiaceae</taxon>
        <taxon>Protofrankia</taxon>
    </lineage>
</organism>
<accession>A0A1C3NTG5</accession>
<dbReference type="AlphaFoldDB" id="A0A1C3NTG5"/>
<dbReference type="Proteomes" id="UP000199013">
    <property type="component" value="Unassembled WGS sequence"/>
</dbReference>
<name>A0A1C3NTG5_9ACTN</name>
<evidence type="ECO:0000313" key="2">
    <source>
        <dbReference type="Proteomes" id="UP000199013"/>
    </source>
</evidence>
<dbReference type="EMBL" id="FLUV01000167">
    <property type="protein sequence ID" value="SBW17853.1"/>
    <property type="molecule type" value="Genomic_DNA"/>
</dbReference>
<reference evidence="2" key="1">
    <citation type="submission" date="2016-02" db="EMBL/GenBank/DDBJ databases">
        <authorList>
            <person name="Wibberg D."/>
        </authorList>
    </citation>
    <scope>NUCLEOTIDE SEQUENCE [LARGE SCALE GENOMIC DNA]</scope>
</reference>
<evidence type="ECO:0000313" key="1">
    <source>
        <dbReference type="EMBL" id="SBW17853.1"/>
    </source>
</evidence>
<proteinExistence type="predicted"/>